<comment type="caution">
    <text evidence="12">The sequence shown here is derived from an EMBL/GenBank/DDBJ whole genome shotgun (WGS) entry which is preliminary data.</text>
</comment>
<feature type="domain" description="J" evidence="11">
    <location>
        <begin position="104"/>
        <end position="176"/>
    </location>
</feature>
<keyword evidence="8" id="KW-0143">Chaperone</keyword>
<dbReference type="InterPro" id="IPR035892">
    <property type="entry name" value="C2_domain_sf"/>
</dbReference>
<dbReference type="Gene3D" id="1.10.287.110">
    <property type="entry name" value="DnaJ domain"/>
    <property type="match status" value="1"/>
</dbReference>
<keyword evidence="2" id="KW-0813">Transport</keyword>
<evidence type="ECO:0000256" key="3">
    <source>
        <dbReference type="ARBA" id="ARBA00022692"/>
    </source>
</evidence>
<dbReference type="PROSITE" id="PS50076">
    <property type="entry name" value="DNAJ_2"/>
    <property type="match status" value="1"/>
</dbReference>
<evidence type="ECO:0000256" key="10">
    <source>
        <dbReference type="SAM" id="Phobius"/>
    </source>
</evidence>
<accession>A0AAD5RLT4</accession>
<evidence type="ECO:0000256" key="9">
    <source>
        <dbReference type="SAM" id="MobiDB-lite"/>
    </source>
</evidence>
<feature type="compositionally biased region" description="Acidic residues" evidence="9">
    <location>
        <begin position="674"/>
        <end position="698"/>
    </location>
</feature>
<proteinExistence type="predicted"/>
<evidence type="ECO:0000313" key="13">
    <source>
        <dbReference type="Proteomes" id="UP001201980"/>
    </source>
</evidence>
<dbReference type="PRINTS" id="PR00625">
    <property type="entry name" value="JDOMAIN"/>
</dbReference>
<gene>
    <name evidence="12" type="ORF">MKZ38_004247</name>
</gene>
<feature type="transmembrane region" description="Helical" evidence="10">
    <location>
        <begin position="14"/>
        <end position="34"/>
    </location>
</feature>
<dbReference type="Gene3D" id="2.60.40.150">
    <property type="entry name" value="C2 domain"/>
    <property type="match status" value="1"/>
</dbReference>
<dbReference type="CDD" id="cd06257">
    <property type="entry name" value="DnaJ"/>
    <property type="match status" value="1"/>
</dbReference>
<keyword evidence="13" id="KW-1185">Reference proteome</keyword>
<dbReference type="Gene3D" id="1.10.150.20">
    <property type="entry name" value="5' to 3' exonuclease, C-terminal subdomain"/>
    <property type="match status" value="1"/>
</dbReference>
<evidence type="ECO:0000256" key="5">
    <source>
        <dbReference type="ARBA" id="ARBA00022927"/>
    </source>
</evidence>
<evidence type="ECO:0000259" key="11">
    <source>
        <dbReference type="PROSITE" id="PS50076"/>
    </source>
</evidence>
<evidence type="ECO:0000256" key="4">
    <source>
        <dbReference type="ARBA" id="ARBA00022824"/>
    </source>
</evidence>
<dbReference type="InterPro" id="IPR036869">
    <property type="entry name" value="J_dom_sf"/>
</dbReference>
<evidence type="ECO:0000256" key="2">
    <source>
        <dbReference type="ARBA" id="ARBA00022448"/>
    </source>
</evidence>
<evidence type="ECO:0000256" key="1">
    <source>
        <dbReference type="ARBA" id="ARBA00004477"/>
    </source>
</evidence>
<dbReference type="InterPro" id="IPR001623">
    <property type="entry name" value="DnaJ_domain"/>
</dbReference>
<dbReference type="Proteomes" id="UP001201980">
    <property type="component" value="Unassembled WGS sequence"/>
</dbReference>
<keyword evidence="7 10" id="KW-0472">Membrane</keyword>
<dbReference type="Gene3D" id="1.10.3380.10">
    <property type="entry name" value="Sec63 N-terminal domain-like domain"/>
    <property type="match status" value="1"/>
</dbReference>
<dbReference type="PANTHER" id="PTHR24075:SF0">
    <property type="entry name" value="TRANSLOCATION PROTEIN SEC63 HOMOLOG"/>
    <property type="match status" value="1"/>
</dbReference>
<keyword evidence="4" id="KW-0256">Endoplasmic reticulum</keyword>
<dbReference type="SUPFAM" id="SSF81296">
    <property type="entry name" value="E set domains"/>
    <property type="match status" value="1"/>
</dbReference>
<dbReference type="Pfam" id="PF02889">
    <property type="entry name" value="Sec63"/>
    <property type="match status" value="1"/>
</dbReference>
<keyword evidence="5" id="KW-0653">Protein transport</keyword>
<feature type="transmembrane region" description="Helical" evidence="10">
    <location>
        <begin position="200"/>
        <end position="227"/>
    </location>
</feature>
<keyword evidence="6 10" id="KW-1133">Transmembrane helix</keyword>
<evidence type="ECO:0000256" key="7">
    <source>
        <dbReference type="ARBA" id="ARBA00023136"/>
    </source>
</evidence>
<comment type="subcellular location">
    <subcellularLocation>
        <location evidence="1">Endoplasmic reticulum membrane</location>
        <topology evidence="1">Multi-pass membrane protein</topology>
    </subcellularLocation>
</comment>
<organism evidence="12 13">
    <name type="scientific">Zalerion maritima</name>
    <dbReference type="NCBI Taxonomy" id="339359"/>
    <lineage>
        <taxon>Eukaryota</taxon>
        <taxon>Fungi</taxon>
        <taxon>Dikarya</taxon>
        <taxon>Ascomycota</taxon>
        <taxon>Pezizomycotina</taxon>
        <taxon>Sordariomycetes</taxon>
        <taxon>Lulworthiomycetidae</taxon>
        <taxon>Lulworthiales</taxon>
        <taxon>Lulworthiaceae</taxon>
        <taxon>Zalerion</taxon>
    </lineage>
</organism>
<dbReference type="AlphaFoldDB" id="A0AAD5RLT4"/>
<dbReference type="SUPFAM" id="SSF158702">
    <property type="entry name" value="Sec63 N-terminal domain-like"/>
    <property type="match status" value="1"/>
</dbReference>
<dbReference type="SMART" id="SM00271">
    <property type="entry name" value="DnaJ"/>
    <property type="match status" value="1"/>
</dbReference>
<feature type="transmembrane region" description="Helical" evidence="10">
    <location>
        <begin position="72"/>
        <end position="93"/>
    </location>
</feature>
<dbReference type="GO" id="GO:0031207">
    <property type="term" value="C:Sec62/Sec63 complex"/>
    <property type="evidence" value="ECO:0007669"/>
    <property type="project" value="TreeGrafter"/>
</dbReference>
<dbReference type="PANTHER" id="PTHR24075">
    <property type="entry name" value="SEC63 DOMAIN-CONTAINING"/>
    <property type="match status" value="1"/>
</dbReference>
<reference evidence="12" key="1">
    <citation type="submission" date="2022-07" db="EMBL/GenBank/DDBJ databases">
        <title>Draft genome sequence of Zalerion maritima ATCC 34329, a (micro)plastics degrading marine fungus.</title>
        <authorList>
            <person name="Paco A."/>
            <person name="Goncalves M.F.M."/>
            <person name="Rocha-Santos T.A.P."/>
            <person name="Alves A."/>
        </authorList>
    </citation>
    <scope>NUCLEOTIDE SEQUENCE</scope>
    <source>
        <strain evidence="12">ATCC 34329</strain>
    </source>
</reference>
<keyword evidence="3 10" id="KW-0812">Transmembrane</keyword>
<protein>
    <recommendedName>
        <fullName evidence="11">J domain-containing protein</fullName>
    </recommendedName>
</protein>
<dbReference type="Pfam" id="PF00226">
    <property type="entry name" value="DnaJ"/>
    <property type="match status" value="1"/>
</dbReference>
<feature type="compositionally biased region" description="Acidic residues" evidence="9">
    <location>
        <begin position="638"/>
        <end position="649"/>
    </location>
</feature>
<dbReference type="GO" id="GO:0008320">
    <property type="term" value="F:protein transmembrane transporter activity"/>
    <property type="evidence" value="ECO:0007669"/>
    <property type="project" value="TreeGrafter"/>
</dbReference>
<dbReference type="EMBL" id="JAKWBI020000249">
    <property type="protein sequence ID" value="KAJ2897979.1"/>
    <property type="molecule type" value="Genomic_DNA"/>
</dbReference>
<dbReference type="InterPro" id="IPR004179">
    <property type="entry name" value="Sec63-dom"/>
</dbReference>
<dbReference type="FunFam" id="1.10.287.110:FF:000039">
    <property type="entry name" value="Protein translocation complex component (Npl1)"/>
    <property type="match status" value="1"/>
</dbReference>
<evidence type="ECO:0000256" key="6">
    <source>
        <dbReference type="ARBA" id="ARBA00022989"/>
    </source>
</evidence>
<feature type="region of interest" description="Disordered" evidence="9">
    <location>
        <begin position="632"/>
        <end position="698"/>
    </location>
</feature>
<dbReference type="InterPro" id="IPR014756">
    <property type="entry name" value="Ig_E-set"/>
</dbReference>
<dbReference type="SUPFAM" id="SSF46565">
    <property type="entry name" value="Chaperone J-domain"/>
    <property type="match status" value="1"/>
</dbReference>
<dbReference type="GO" id="GO:0003723">
    <property type="term" value="F:RNA binding"/>
    <property type="evidence" value="ECO:0007669"/>
    <property type="project" value="TreeGrafter"/>
</dbReference>
<evidence type="ECO:0000256" key="8">
    <source>
        <dbReference type="ARBA" id="ARBA00023186"/>
    </source>
</evidence>
<evidence type="ECO:0000313" key="12">
    <source>
        <dbReference type="EMBL" id="KAJ2897979.1"/>
    </source>
</evidence>
<sequence length="698" mass="77927">MSSEYSYDKENEHWPFYVIVLTGLVTLPVTYSLFPSKIASAAAPKVTTDFRPKDGDLIASQRKALMRKNRRTWSILIAVGGWSVLIYMSYLIATAHRTPPKIYNPYDILGISESATEKEIKKWYKRLSLKFHPDKIRLDASKNETIEDVNAKYAELTQAYQALTDEVVRENVINFGHPDGKQPFSYGIALPSWLVQDQRVTALVMGLYSFLFLLMLPYAVGSWWYGLQRVSKDGVLMESANNLFREYKEDTDEGGVITALSVGKEFEEHASKIDESHLTKLESRILAEGELGPFAGGLTVKDKTKLEDLDDADRRKVLALLWAYLGRIDLDDPALNAFKYKFAPIAHSLANSFTSIALAYGNAGPILAAFRTSQHLIQAVPPNASPLLQLPYFTPKVIRSIEGDSRLHHTIEQFMDLPDTKRRKLAVGHGLLSENEYKTAVDVSLQLPYFRVAKAFFKVTGEKFIIPSSLVSLVVKGRFIPPGSEKVPEVNEIDLEDIDPPEDDLEALLGKNKNKKIKTVDGKVVIQDETPSLPPKAFAPYYVREHAPKWSVFLTDSKQGKMAVPPFTFTSFDEPITTADGKPTYAMQTLKAQFQAPPQRGQYTFVMHVICDSYVGFDTKMEVTLKVDDASMAAPQKDDDEISEPDEDTIAGQMQALKTGGLSAPQSKKKAVESDDESGTDDDDNDTSETNTDTEDES</sequence>
<name>A0AAD5RLT4_9PEZI</name>
<dbReference type="GO" id="GO:0006614">
    <property type="term" value="P:SRP-dependent cotranslational protein targeting to membrane"/>
    <property type="evidence" value="ECO:0007669"/>
    <property type="project" value="TreeGrafter"/>
</dbReference>
<dbReference type="SMART" id="SM00973">
    <property type="entry name" value="Sec63"/>
    <property type="match status" value="1"/>
</dbReference>
<dbReference type="GO" id="GO:0006620">
    <property type="term" value="P:post-translational protein targeting to endoplasmic reticulum membrane"/>
    <property type="evidence" value="ECO:0007669"/>
    <property type="project" value="TreeGrafter"/>
</dbReference>